<comment type="subcellular location">
    <subcellularLocation>
        <location evidence="1">Membrane</location>
        <topology evidence="1">Multi-pass membrane protein</topology>
    </subcellularLocation>
</comment>
<keyword evidence="2" id="KW-0812">Transmembrane</keyword>
<protein>
    <recommendedName>
        <fullName evidence="7">Outer envelope pore protein 16-4, chloroplastic</fullName>
    </recommendedName>
</protein>
<dbReference type="PANTHER" id="PTHR14110:SF5">
    <property type="entry name" value="OUTER ENVELOPE PORE PROTEIN 16-4, CHLOROPLASTIC"/>
    <property type="match status" value="1"/>
</dbReference>
<evidence type="ECO:0000313" key="5">
    <source>
        <dbReference type="EMBL" id="KAL3531471.1"/>
    </source>
</evidence>
<evidence type="ECO:0000256" key="2">
    <source>
        <dbReference type="ARBA" id="ARBA00022692"/>
    </source>
</evidence>
<gene>
    <name evidence="5" type="ORF">ACH5RR_010793</name>
</gene>
<dbReference type="EMBL" id="JBJUIK010000004">
    <property type="protein sequence ID" value="KAL3531471.1"/>
    <property type="molecule type" value="Genomic_DNA"/>
</dbReference>
<evidence type="ECO:0000256" key="1">
    <source>
        <dbReference type="ARBA" id="ARBA00004141"/>
    </source>
</evidence>
<dbReference type="PANTHER" id="PTHR14110">
    <property type="entry name" value="MITOCHONDRIAL IMPORT INNER MEMBRANE TRANSLOCASE SUBUNIT TIM22"/>
    <property type="match status" value="1"/>
</dbReference>
<dbReference type="Pfam" id="PF02466">
    <property type="entry name" value="Tim17"/>
    <property type="match status" value="1"/>
</dbReference>
<keyword evidence="3" id="KW-1133">Transmembrane helix</keyword>
<dbReference type="GO" id="GO:0016020">
    <property type="term" value="C:membrane"/>
    <property type="evidence" value="ECO:0007669"/>
    <property type="project" value="UniProtKB-SubCell"/>
</dbReference>
<accession>A0ABD3AK43</accession>
<comment type="caution">
    <text evidence="5">The sequence shown here is derived from an EMBL/GenBank/DDBJ whole genome shotgun (WGS) entry which is preliminary data.</text>
</comment>
<sequence length="132" mass="13547">MEGGIGGGGQVPCSSMAVDAVLRIGTAGLIWGCCTGSHEATKLGLYGTARASFLAKSVGRFGIQWGLFAAIFSFTRCGIQRYRRQTDWANALVGGAVAGAAIGAGTRNWKQVAGVSGLVCALYHAADDAKSF</sequence>
<organism evidence="5 6">
    <name type="scientific">Cinchona calisaya</name>
    <dbReference type="NCBI Taxonomy" id="153742"/>
    <lineage>
        <taxon>Eukaryota</taxon>
        <taxon>Viridiplantae</taxon>
        <taxon>Streptophyta</taxon>
        <taxon>Embryophyta</taxon>
        <taxon>Tracheophyta</taxon>
        <taxon>Spermatophyta</taxon>
        <taxon>Magnoliopsida</taxon>
        <taxon>eudicotyledons</taxon>
        <taxon>Gunneridae</taxon>
        <taxon>Pentapetalae</taxon>
        <taxon>asterids</taxon>
        <taxon>lamiids</taxon>
        <taxon>Gentianales</taxon>
        <taxon>Rubiaceae</taxon>
        <taxon>Cinchonoideae</taxon>
        <taxon>Cinchoneae</taxon>
        <taxon>Cinchona</taxon>
    </lineage>
</organism>
<proteinExistence type="predicted"/>
<keyword evidence="4" id="KW-0472">Membrane</keyword>
<reference evidence="5 6" key="1">
    <citation type="submission" date="2024-11" db="EMBL/GenBank/DDBJ databases">
        <title>A near-complete genome assembly of Cinchona calisaya.</title>
        <authorList>
            <person name="Lian D.C."/>
            <person name="Zhao X.W."/>
            <person name="Wei L."/>
        </authorList>
    </citation>
    <scope>NUCLEOTIDE SEQUENCE [LARGE SCALE GENOMIC DNA]</scope>
    <source>
        <tissue evidence="5">Nenye</tissue>
    </source>
</reference>
<name>A0ABD3AK43_9GENT</name>
<evidence type="ECO:0000256" key="3">
    <source>
        <dbReference type="ARBA" id="ARBA00022989"/>
    </source>
</evidence>
<dbReference type="InterPro" id="IPR039175">
    <property type="entry name" value="TIM22"/>
</dbReference>
<keyword evidence="6" id="KW-1185">Reference proteome</keyword>
<evidence type="ECO:0000313" key="6">
    <source>
        <dbReference type="Proteomes" id="UP001630127"/>
    </source>
</evidence>
<evidence type="ECO:0008006" key="7">
    <source>
        <dbReference type="Google" id="ProtNLM"/>
    </source>
</evidence>
<dbReference type="AlphaFoldDB" id="A0ABD3AK43"/>
<evidence type="ECO:0000256" key="4">
    <source>
        <dbReference type="ARBA" id="ARBA00023136"/>
    </source>
</evidence>
<dbReference type="Proteomes" id="UP001630127">
    <property type="component" value="Unassembled WGS sequence"/>
</dbReference>